<sequence>MASASSTAGAVKSPFHIAIVGGGIAGLALAIALHKRNVSFTIYEQAAAFGEIGAGVGMHSNAVRAMRLCDVAMLAGFERVATRNAWPSKRAVWFDVLDGTADTPARDLPPLMTLVGHADGHAACHRARFLDELVPLLPPGAARFCKRLQRIEGNDDDAPLTLYFEDGTTARADAVVGCDGIKSRVRALLVGGDDQPGALPTYSHKFVYRGLLPMDEAIDALGEERAVNSVLWMGPDHHALTFPVNHGQTLNLVAFATTAEDWPSQTQLTLPATRDDALRDFAGFGPNVRGLLQRTSPQLERWALFDLADHPLPTFFRGRVCLVRARQAFVWDIDLDATVASARADLRRRLAQGMPAAAEPDPAVPSPPDLDWHLRAGRPHEPAA</sequence>
<dbReference type="InterPro" id="IPR051104">
    <property type="entry name" value="FAD_monoxygenase"/>
</dbReference>
<feature type="region of interest" description="Disordered" evidence="7">
    <location>
        <begin position="353"/>
        <end position="384"/>
    </location>
</feature>
<comment type="cofactor">
    <cofactor evidence="1">
        <name>FAD</name>
        <dbReference type="ChEBI" id="CHEBI:57692"/>
    </cofactor>
</comment>
<dbReference type="SUPFAM" id="SSF51905">
    <property type="entry name" value="FAD/NAD(P)-binding domain"/>
    <property type="match status" value="1"/>
</dbReference>
<keyword evidence="8" id="KW-0812">Transmembrane</keyword>
<keyword evidence="4" id="KW-0274">FAD</keyword>
<dbReference type="OrthoDB" id="417877at2759"/>
<evidence type="ECO:0000256" key="4">
    <source>
        <dbReference type="ARBA" id="ARBA00022827"/>
    </source>
</evidence>
<evidence type="ECO:0000256" key="8">
    <source>
        <dbReference type="SAM" id="Phobius"/>
    </source>
</evidence>
<dbReference type="GO" id="GO:0044550">
    <property type="term" value="P:secondary metabolite biosynthetic process"/>
    <property type="evidence" value="ECO:0007669"/>
    <property type="project" value="TreeGrafter"/>
</dbReference>
<accession>A0A167XZK9</accession>
<evidence type="ECO:0000256" key="6">
    <source>
        <dbReference type="ARBA" id="ARBA00023033"/>
    </source>
</evidence>
<dbReference type="Gene3D" id="3.50.50.60">
    <property type="entry name" value="FAD/NAD(P)-binding domain"/>
    <property type="match status" value="1"/>
</dbReference>
<proteinExistence type="inferred from homology"/>
<keyword evidence="8" id="KW-1133">Transmembrane helix</keyword>
<evidence type="ECO:0000313" key="10">
    <source>
        <dbReference type="Proteomes" id="UP000076874"/>
    </source>
</evidence>
<dbReference type="PRINTS" id="PR00420">
    <property type="entry name" value="RNGMNOXGNASE"/>
</dbReference>
<protein>
    <submittedName>
        <fullName evidence="9">Salicylate 1-monooxygenase SalA</fullName>
    </submittedName>
</protein>
<keyword evidence="8" id="KW-0472">Membrane</keyword>
<evidence type="ECO:0000256" key="1">
    <source>
        <dbReference type="ARBA" id="ARBA00001974"/>
    </source>
</evidence>
<comment type="caution">
    <text evidence="9">The sequence shown here is derived from an EMBL/GenBank/DDBJ whole genome shotgun (WGS) entry which is preliminary data.</text>
</comment>
<evidence type="ECO:0000256" key="2">
    <source>
        <dbReference type="ARBA" id="ARBA00007992"/>
    </source>
</evidence>
<evidence type="ECO:0000256" key="5">
    <source>
        <dbReference type="ARBA" id="ARBA00023002"/>
    </source>
</evidence>
<dbReference type="AlphaFoldDB" id="A0A167XZK9"/>
<dbReference type="GO" id="GO:0004497">
    <property type="term" value="F:monooxygenase activity"/>
    <property type="evidence" value="ECO:0007669"/>
    <property type="project" value="UniProtKB-KW"/>
</dbReference>
<comment type="similarity">
    <text evidence="2">Belongs to the paxM FAD-dependent monooxygenase family.</text>
</comment>
<dbReference type="STRING" id="1081102.A0A167XZK9"/>
<evidence type="ECO:0000256" key="7">
    <source>
        <dbReference type="SAM" id="MobiDB-lite"/>
    </source>
</evidence>
<keyword evidence="5" id="KW-0560">Oxidoreductase</keyword>
<dbReference type="InterPro" id="IPR036188">
    <property type="entry name" value="FAD/NAD-bd_sf"/>
</dbReference>
<keyword evidence="6 9" id="KW-0503">Monooxygenase</keyword>
<feature type="compositionally biased region" description="Basic and acidic residues" evidence="7">
    <location>
        <begin position="370"/>
        <end position="384"/>
    </location>
</feature>
<dbReference type="Proteomes" id="UP000076874">
    <property type="component" value="Unassembled WGS sequence"/>
</dbReference>
<dbReference type="Pfam" id="PF13450">
    <property type="entry name" value="NAD_binding_8"/>
    <property type="match status" value="1"/>
</dbReference>
<dbReference type="PANTHER" id="PTHR46720">
    <property type="entry name" value="HYDROXYLASE, PUTATIVE (AFU_ORTHOLOGUE AFUA_3G01460)-RELATED"/>
    <property type="match status" value="1"/>
</dbReference>
<dbReference type="SUPFAM" id="SSF54373">
    <property type="entry name" value="FAD-linked reductases, C-terminal domain"/>
    <property type="match status" value="1"/>
</dbReference>
<evidence type="ECO:0000313" key="9">
    <source>
        <dbReference type="EMBL" id="OAA65627.1"/>
    </source>
</evidence>
<reference evidence="9 10" key="1">
    <citation type="journal article" date="2016" name="Genome Biol. Evol.">
        <title>Divergent and convergent evolution of fungal pathogenicity.</title>
        <authorList>
            <person name="Shang Y."/>
            <person name="Xiao G."/>
            <person name="Zheng P."/>
            <person name="Cen K."/>
            <person name="Zhan S."/>
            <person name="Wang C."/>
        </authorList>
    </citation>
    <scope>NUCLEOTIDE SEQUENCE [LARGE SCALE GENOMIC DNA]</scope>
    <source>
        <strain evidence="9 10">RCEF 264</strain>
    </source>
</reference>
<dbReference type="EMBL" id="AZHD01000003">
    <property type="protein sequence ID" value="OAA65627.1"/>
    <property type="molecule type" value="Genomic_DNA"/>
</dbReference>
<gene>
    <name evidence="9" type="ORF">SPI_02414</name>
</gene>
<feature type="transmembrane region" description="Helical" evidence="8">
    <location>
        <begin position="15"/>
        <end position="33"/>
    </location>
</feature>
<name>A0A167XZK9_9HYPO</name>
<keyword evidence="3" id="KW-0285">Flavoprotein</keyword>
<dbReference type="PANTHER" id="PTHR46720:SF3">
    <property type="entry name" value="FAD-BINDING DOMAIN-CONTAINING PROTEIN-RELATED"/>
    <property type="match status" value="1"/>
</dbReference>
<evidence type="ECO:0000256" key="3">
    <source>
        <dbReference type="ARBA" id="ARBA00022630"/>
    </source>
</evidence>
<organism evidence="9 10">
    <name type="scientific">Niveomyces insectorum RCEF 264</name>
    <dbReference type="NCBI Taxonomy" id="1081102"/>
    <lineage>
        <taxon>Eukaryota</taxon>
        <taxon>Fungi</taxon>
        <taxon>Dikarya</taxon>
        <taxon>Ascomycota</taxon>
        <taxon>Pezizomycotina</taxon>
        <taxon>Sordariomycetes</taxon>
        <taxon>Hypocreomycetidae</taxon>
        <taxon>Hypocreales</taxon>
        <taxon>Cordycipitaceae</taxon>
        <taxon>Niveomyces</taxon>
    </lineage>
</organism>
<keyword evidence="10" id="KW-1185">Reference proteome</keyword>